<gene>
    <name evidence="1" type="ORF">GN958_ATG05380</name>
</gene>
<accession>A0A8S9UYL2</accession>
<protein>
    <submittedName>
        <fullName evidence="1">Uncharacterized protein</fullName>
    </submittedName>
</protein>
<evidence type="ECO:0000313" key="1">
    <source>
        <dbReference type="EMBL" id="KAF4145433.1"/>
    </source>
</evidence>
<proteinExistence type="predicted"/>
<comment type="caution">
    <text evidence="1">The sequence shown here is derived from an EMBL/GenBank/DDBJ whole genome shotgun (WGS) entry which is preliminary data.</text>
</comment>
<name>A0A8S9UYL2_PHYIN</name>
<dbReference type="EMBL" id="JAACNO010000733">
    <property type="protein sequence ID" value="KAF4145433.1"/>
    <property type="molecule type" value="Genomic_DNA"/>
</dbReference>
<dbReference type="Proteomes" id="UP000704712">
    <property type="component" value="Unassembled WGS sequence"/>
</dbReference>
<sequence length="106" mass="11592">MRKRIAELRKVQDIHTTRQRQIELQKVMAKVRKVAAMMVLGGTSKEVHATTGAVRVQADSIRNVTAAVVAKDGGVALEDVQMVMRVPAAAIIPDSVGQQRYSGQRI</sequence>
<reference evidence="1" key="1">
    <citation type="submission" date="2020-03" db="EMBL/GenBank/DDBJ databases">
        <title>Hybrid Assembly of Korean Phytophthora infestans isolates.</title>
        <authorList>
            <person name="Prokchorchik M."/>
            <person name="Lee Y."/>
            <person name="Seo J."/>
            <person name="Cho J.-H."/>
            <person name="Park Y.-E."/>
            <person name="Jang D.-C."/>
            <person name="Im J.-S."/>
            <person name="Choi J.-G."/>
            <person name="Park H.-J."/>
            <person name="Lee G.-B."/>
            <person name="Lee Y.-G."/>
            <person name="Hong S.-Y."/>
            <person name="Cho K."/>
            <person name="Sohn K.H."/>
        </authorList>
    </citation>
    <scope>NUCLEOTIDE SEQUENCE</scope>
    <source>
        <strain evidence="1">KR_2_A2</strain>
    </source>
</reference>
<dbReference type="AlphaFoldDB" id="A0A8S9UYL2"/>
<organism evidence="1 2">
    <name type="scientific">Phytophthora infestans</name>
    <name type="common">Potato late blight agent</name>
    <name type="synonym">Botrytis infestans</name>
    <dbReference type="NCBI Taxonomy" id="4787"/>
    <lineage>
        <taxon>Eukaryota</taxon>
        <taxon>Sar</taxon>
        <taxon>Stramenopiles</taxon>
        <taxon>Oomycota</taxon>
        <taxon>Peronosporomycetes</taxon>
        <taxon>Peronosporales</taxon>
        <taxon>Peronosporaceae</taxon>
        <taxon>Phytophthora</taxon>
    </lineage>
</organism>
<evidence type="ECO:0000313" key="2">
    <source>
        <dbReference type="Proteomes" id="UP000704712"/>
    </source>
</evidence>